<gene>
    <name evidence="2" type="ORF">I4I81_24540</name>
</gene>
<protein>
    <recommendedName>
        <fullName evidence="4">MFS transporter</fullName>
    </recommendedName>
</protein>
<keyword evidence="1" id="KW-0472">Membrane</keyword>
<comment type="caution">
    <text evidence="2">The sequence shown here is derived from an EMBL/GenBank/DDBJ whole genome shotgun (WGS) entry which is preliminary data.</text>
</comment>
<proteinExistence type="predicted"/>
<evidence type="ECO:0000313" key="3">
    <source>
        <dbReference type="Proteomes" id="UP000694287"/>
    </source>
</evidence>
<keyword evidence="1" id="KW-1133">Transmembrane helix</keyword>
<accession>A0ABS6UYS1</accession>
<dbReference type="Proteomes" id="UP000694287">
    <property type="component" value="Unassembled WGS sequence"/>
</dbReference>
<sequence length="78" mass="7657">MLAGATRGVFTLLQATAISDRWGSTHGGRIATALSPWAGAVLATALGGYPLVFALLAVIAAVAAVLAAGSIPRTPNAA</sequence>
<evidence type="ECO:0000256" key="1">
    <source>
        <dbReference type="SAM" id="Phobius"/>
    </source>
</evidence>
<dbReference type="RefSeq" id="WP_218605193.1">
    <property type="nucleotide sequence ID" value="NZ_JADQDJ010000314.1"/>
</dbReference>
<organism evidence="2 3">
    <name type="scientific">Pseudonocardia abyssalis</name>
    <dbReference type="NCBI Taxonomy" id="2792008"/>
    <lineage>
        <taxon>Bacteria</taxon>
        <taxon>Bacillati</taxon>
        <taxon>Actinomycetota</taxon>
        <taxon>Actinomycetes</taxon>
        <taxon>Pseudonocardiales</taxon>
        <taxon>Pseudonocardiaceae</taxon>
        <taxon>Pseudonocardia</taxon>
    </lineage>
</organism>
<keyword evidence="3" id="KW-1185">Reference proteome</keyword>
<keyword evidence="1" id="KW-0812">Transmembrane</keyword>
<name>A0ABS6UYS1_9PSEU</name>
<evidence type="ECO:0000313" key="2">
    <source>
        <dbReference type="EMBL" id="MBW0137404.1"/>
    </source>
</evidence>
<evidence type="ECO:0008006" key="4">
    <source>
        <dbReference type="Google" id="ProtNLM"/>
    </source>
</evidence>
<reference evidence="2 3" key="1">
    <citation type="submission" date="2020-11" db="EMBL/GenBank/DDBJ databases">
        <title>Pseudonocardia abyssalis sp. nov. and Pseudonocardia oceani sp. nov., description and phylogenomic analysis of two novel actinomycetes isolated from the deep Southern Ocean.</title>
        <authorList>
            <person name="Parra J."/>
        </authorList>
    </citation>
    <scope>NUCLEOTIDE SEQUENCE [LARGE SCALE GENOMIC DNA]</scope>
    <source>
        <strain evidence="2 3">KRD-168</strain>
    </source>
</reference>
<dbReference type="EMBL" id="JADQDK010000001">
    <property type="protein sequence ID" value="MBW0137404.1"/>
    <property type="molecule type" value="Genomic_DNA"/>
</dbReference>
<feature type="transmembrane region" description="Helical" evidence="1">
    <location>
        <begin position="41"/>
        <end position="68"/>
    </location>
</feature>